<dbReference type="EMBL" id="VFJC01000011">
    <property type="protein sequence ID" value="KAB5562352.1"/>
    <property type="molecule type" value="Genomic_DNA"/>
</dbReference>
<dbReference type="Proteomes" id="UP000327468">
    <property type="component" value="Chromosome 10"/>
</dbReference>
<dbReference type="AlphaFoldDB" id="A0A5N5N5B2"/>
<sequence>MKCECAAMENLSEDGFERCEQFGDWSTCSSEHWDEDHRDSSGFGDWTSFKEDLSEESDSADLSSQEGQISGHEHKVERGDEPWTVIHDCFHFEEMVRDTDMMDVLPLSQLLHISTHTPPLPAVLLRKGASFYHQLLCELKSPSITGSKPNLHCHKQLIDTLQLKQSNTLQNRDLPHLGFEKPESSSSALIQTKLTAPTWCQNSPGFFYQISRQWLSQYSLRLQDHQDKKDLL</sequence>
<accession>A0A5N5N5B2</accession>
<comment type="caution">
    <text evidence="2">The sequence shown here is derived from an EMBL/GenBank/DDBJ whole genome shotgun (WGS) entry which is preliminary data.</text>
</comment>
<reference evidence="2 3" key="1">
    <citation type="submission" date="2019-06" db="EMBL/GenBank/DDBJ databases">
        <title>A chromosome-scale genome assembly of the striped catfish, Pangasianodon hypophthalmus.</title>
        <authorList>
            <person name="Wen M."/>
            <person name="Zahm M."/>
            <person name="Roques C."/>
            <person name="Cabau C."/>
            <person name="Klopp C."/>
            <person name="Donnadieu C."/>
            <person name="Jouanno E."/>
            <person name="Avarre J.-C."/>
            <person name="Campet M."/>
            <person name="Ha T.T.T."/>
            <person name="Dugue R."/>
            <person name="Lampietro C."/>
            <person name="Louis A."/>
            <person name="Herpin A."/>
            <person name="Echchiki A."/>
            <person name="Berthelot C."/>
            <person name="Parey E."/>
            <person name="Roest-Crollius H."/>
            <person name="Braasch I."/>
            <person name="Postlethwait J."/>
            <person name="Bobe J."/>
            <person name="Montfort J."/>
            <person name="Bouchez O."/>
            <person name="Begum T."/>
            <person name="Schartl M."/>
            <person name="Guiguen Y."/>
        </authorList>
    </citation>
    <scope>NUCLEOTIDE SEQUENCE [LARGE SCALE GENOMIC DNA]</scope>
    <source>
        <strain evidence="2 3">Indonesia</strain>
        <tissue evidence="2">Blood</tissue>
    </source>
</reference>
<protein>
    <submittedName>
        <fullName evidence="2">Uncharacterized protein</fullName>
    </submittedName>
</protein>
<keyword evidence="3" id="KW-1185">Reference proteome</keyword>
<gene>
    <name evidence="2" type="ORF">PHYPO_G00016840</name>
</gene>
<organism evidence="2 3">
    <name type="scientific">Pangasianodon hypophthalmus</name>
    <name type="common">Striped catfish</name>
    <name type="synonym">Helicophagus hypophthalmus</name>
    <dbReference type="NCBI Taxonomy" id="310915"/>
    <lineage>
        <taxon>Eukaryota</taxon>
        <taxon>Metazoa</taxon>
        <taxon>Chordata</taxon>
        <taxon>Craniata</taxon>
        <taxon>Vertebrata</taxon>
        <taxon>Euteleostomi</taxon>
        <taxon>Actinopterygii</taxon>
        <taxon>Neopterygii</taxon>
        <taxon>Teleostei</taxon>
        <taxon>Ostariophysi</taxon>
        <taxon>Siluriformes</taxon>
        <taxon>Pangasiidae</taxon>
        <taxon>Pangasianodon</taxon>
    </lineage>
</organism>
<proteinExistence type="predicted"/>
<name>A0A5N5N5B2_PANHP</name>
<feature type="region of interest" description="Disordered" evidence="1">
    <location>
        <begin position="51"/>
        <end position="76"/>
    </location>
</feature>
<evidence type="ECO:0000313" key="3">
    <source>
        <dbReference type="Proteomes" id="UP000327468"/>
    </source>
</evidence>
<evidence type="ECO:0000256" key="1">
    <source>
        <dbReference type="SAM" id="MobiDB-lite"/>
    </source>
</evidence>
<evidence type="ECO:0000313" key="2">
    <source>
        <dbReference type="EMBL" id="KAB5562352.1"/>
    </source>
</evidence>